<evidence type="ECO:0008006" key="5">
    <source>
        <dbReference type="Google" id="ProtNLM"/>
    </source>
</evidence>
<dbReference type="AlphaFoldDB" id="A0A932GRW7"/>
<proteinExistence type="inferred from homology"/>
<name>A0A932GRW7_UNCTE</name>
<evidence type="ECO:0000313" key="3">
    <source>
        <dbReference type="EMBL" id="MBI3016122.1"/>
    </source>
</evidence>
<evidence type="ECO:0000256" key="2">
    <source>
        <dbReference type="ARBA" id="ARBA00023239"/>
    </source>
</evidence>
<evidence type="ECO:0000313" key="4">
    <source>
        <dbReference type="Proteomes" id="UP000741360"/>
    </source>
</evidence>
<accession>A0A932GRW7</accession>
<dbReference type="GO" id="GO:0006635">
    <property type="term" value="P:fatty acid beta-oxidation"/>
    <property type="evidence" value="ECO:0007669"/>
    <property type="project" value="TreeGrafter"/>
</dbReference>
<dbReference type="InterPro" id="IPR014748">
    <property type="entry name" value="Enoyl-CoA_hydra_C"/>
</dbReference>
<organism evidence="3 4">
    <name type="scientific">Tectimicrobiota bacterium</name>
    <dbReference type="NCBI Taxonomy" id="2528274"/>
    <lineage>
        <taxon>Bacteria</taxon>
        <taxon>Pseudomonadati</taxon>
        <taxon>Nitrospinota/Tectimicrobiota group</taxon>
        <taxon>Candidatus Tectimicrobiota</taxon>
    </lineage>
</organism>
<evidence type="ECO:0000256" key="1">
    <source>
        <dbReference type="ARBA" id="ARBA00005254"/>
    </source>
</evidence>
<feature type="non-terminal residue" evidence="3">
    <location>
        <position position="1"/>
    </location>
</feature>
<dbReference type="Gene3D" id="3.90.226.10">
    <property type="entry name" value="2-enoyl-CoA Hydratase, Chain A, domain 1"/>
    <property type="match status" value="1"/>
</dbReference>
<reference evidence="3" key="1">
    <citation type="submission" date="2020-07" db="EMBL/GenBank/DDBJ databases">
        <title>Huge and variable diversity of episymbiotic CPR bacteria and DPANN archaea in groundwater ecosystems.</title>
        <authorList>
            <person name="He C.Y."/>
            <person name="Keren R."/>
            <person name="Whittaker M."/>
            <person name="Farag I.F."/>
            <person name="Doudna J."/>
            <person name="Cate J.H.D."/>
            <person name="Banfield J.F."/>
        </authorList>
    </citation>
    <scope>NUCLEOTIDE SEQUENCE</scope>
    <source>
        <strain evidence="3">NC_groundwater_717_Ag_S-0.2um_59_8</strain>
    </source>
</reference>
<dbReference type="FunFam" id="1.10.12.10:FF:000001">
    <property type="entry name" value="Probable enoyl-CoA hydratase, mitochondrial"/>
    <property type="match status" value="1"/>
</dbReference>
<comment type="caution">
    <text evidence="3">The sequence shown here is derived from an EMBL/GenBank/DDBJ whole genome shotgun (WGS) entry which is preliminary data.</text>
</comment>
<dbReference type="InterPro" id="IPR029045">
    <property type="entry name" value="ClpP/crotonase-like_dom_sf"/>
</dbReference>
<dbReference type="Pfam" id="PF00378">
    <property type="entry name" value="ECH_1"/>
    <property type="match status" value="1"/>
</dbReference>
<dbReference type="EMBL" id="JACPSX010000265">
    <property type="protein sequence ID" value="MBI3016122.1"/>
    <property type="molecule type" value="Genomic_DNA"/>
</dbReference>
<dbReference type="GO" id="GO:0016836">
    <property type="term" value="F:hydro-lyase activity"/>
    <property type="evidence" value="ECO:0007669"/>
    <property type="project" value="UniProtKB-ARBA"/>
</dbReference>
<comment type="similarity">
    <text evidence="1">Belongs to the enoyl-CoA hydratase/isomerase family.</text>
</comment>
<sequence length="106" mass="11526">LGRAKEMIYTGAIIDAREAERFGLVNKVVPASELRGAATELAQKIIEKAPLAVQMAKKSIHTGIRGGPAAGLAFEKHVQAILFGTEDKREGTSAFLEKRKPQWKGR</sequence>
<dbReference type="Gene3D" id="1.10.12.10">
    <property type="entry name" value="Lyase 2-enoyl-coa Hydratase, Chain A, domain 2"/>
    <property type="match status" value="1"/>
</dbReference>
<dbReference type="SUPFAM" id="SSF52096">
    <property type="entry name" value="ClpP/crotonase"/>
    <property type="match status" value="1"/>
</dbReference>
<gene>
    <name evidence="3" type="ORF">HYY65_13915</name>
</gene>
<dbReference type="PANTHER" id="PTHR11941:SF54">
    <property type="entry name" value="ENOYL-COA HYDRATASE, MITOCHONDRIAL"/>
    <property type="match status" value="1"/>
</dbReference>
<dbReference type="InterPro" id="IPR001753">
    <property type="entry name" value="Enoyl-CoA_hydra/iso"/>
</dbReference>
<dbReference type="Proteomes" id="UP000741360">
    <property type="component" value="Unassembled WGS sequence"/>
</dbReference>
<dbReference type="PANTHER" id="PTHR11941">
    <property type="entry name" value="ENOYL-COA HYDRATASE-RELATED"/>
    <property type="match status" value="1"/>
</dbReference>
<keyword evidence="2" id="KW-0456">Lyase</keyword>
<protein>
    <recommendedName>
        <fullName evidence="5">Enoyl-CoA hydratase</fullName>
    </recommendedName>
</protein>